<dbReference type="CDD" id="cd16448">
    <property type="entry name" value="RING-H2"/>
    <property type="match status" value="1"/>
</dbReference>
<proteinExistence type="predicted"/>
<reference evidence="8" key="2">
    <citation type="journal article" date="2022" name="Microb. Genom.">
        <title>A chromosome-scale genome assembly of the tomato pathogen Cladosporium fulvum reveals a compartmentalized genome architecture and the presence of a dispensable chromosome.</title>
        <authorList>
            <person name="Zaccaron A.Z."/>
            <person name="Chen L.H."/>
            <person name="Samaras A."/>
            <person name="Stergiopoulos I."/>
        </authorList>
    </citation>
    <scope>NUCLEOTIDE SEQUENCE</scope>
    <source>
        <strain evidence="8">Race5_Kim</strain>
    </source>
</reference>
<evidence type="ECO:0000256" key="2">
    <source>
        <dbReference type="ARBA" id="ARBA00022723"/>
    </source>
</evidence>
<dbReference type="SUPFAM" id="SSF57850">
    <property type="entry name" value="RING/U-box"/>
    <property type="match status" value="1"/>
</dbReference>
<keyword evidence="2" id="KW-0479">Metal-binding</keyword>
<evidence type="ECO:0000256" key="1">
    <source>
        <dbReference type="ARBA" id="ARBA00004906"/>
    </source>
</evidence>
<keyword evidence="3 6" id="KW-0863">Zinc-finger</keyword>
<dbReference type="PROSITE" id="PS50089">
    <property type="entry name" value="ZF_RING_2"/>
    <property type="match status" value="1"/>
</dbReference>
<name>A0A9Q8P7B9_PASFU</name>
<dbReference type="EMBL" id="CP090166">
    <property type="protein sequence ID" value="UJO15944.1"/>
    <property type="molecule type" value="Genomic_DNA"/>
</dbReference>
<evidence type="ECO:0000259" key="7">
    <source>
        <dbReference type="PROSITE" id="PS50089"/>
    </source>
</evidence>
<dbReference type="GeneID" id="71985188"/>
<keyword evidence="9" id="KW-1185">Reference proteome</keyword>
<dbReference type="InterPro" id="IPR013083">
    <property type="entry name" value="Znf_RING/FYVE/PHD"/>
</dbReference>
<dbReference type="KEGG" id="ffu:CLAFUR5_05310"/>
<keyword evidence="5" id="KW-0862">Zinc</keyword>
<evidence type="ECO:0000256" key="3">
    <source>
        <dbReference type="ARBA" id="ARBA00022771"/>
    </source>
</evidence>
<dbReference type="Pfam" id="PF12678">
    <property type="entry name" value="zf-rbx1"/>
    <property type="match status" value="1"/>
</dbReference>
<dbReference type="SMART" id="SM00184">
    <property type="entry name" value="RING"/>
    <property type="match status" value="1"/>
</dbReference>
<evidence type="ECO:0000313" key="8">
    <source>
        <dbReference type="EMBL" id="UJO15944.1"/>
    </source>
</evidence>
<dbReference type="OrthoDB" id="8062037at2759"/>
<dbReference type="InterPro" id="IPR024766">
    <property type="entry name" value="Znf_RING_H2"/>
</dbReference>
<protein>
    <recommendedName>
        <fullName evidence="7">RING-type domain-containing protein</fullName>
    </recommendedName>
</protein>
<reference evidence="8" key="1">
    <citation type="submission" date="2021-12" db="EMBL/GenBank/DDBJ databases">
        <authorList>
            <person name="Zaccaron A."/>
            <person name="Stergiopoulos I."/>
        </authorList>
    </citation>
    <scope>NUCLEOTIDE SEQUENCE</scope>
    <source>
        <strain evidence="8">Race5_Kim</strain>
    </source>
</reference>
<evidence type="ECO:0000256" key="4">
    <source>
        <dbReference type="ARBA" id="ARBA00022786"/>
    </source>
</evidence>
<dbReference type="RefSeq" id="XP_047760310.1">
    <property type="nucleotide sequence ID" value="XM_047904458.1"/>
</dbReference>
<dbReference type="AlphaFoldDB" id="A0A9Q8P7B9"/>
<feature type="domain" description="RING-type" evidence="7">
    <location>
        <begin position="44"/>
        <end position="103"/>
    </location>
</feature>
<accession>A0A9Q8P7B9</accession>
<evidence type="ECO:0000256" key="6">
    <source>
        <dbReference type="PROSITE-ProRule" id="PRU00175"/>
    </source>
</evidence>
<comment type="pathway">
    <text evidence="1">Protein modification; protein ubiquitination.</text>
</comment>
<evidence type="ECO:0000256" key="5">
    <source>
        <dbReference type="ARBA" id="ARBA00022833"/>
    </source>
</evidence>
<dbReference type="GO" id="GO:0008270">
    <property type="term" value="F:zinc ion binding"/>
    <property type="evidence" value="ECO:0007669"/>
    <property type="project" value="UniProtKB-KW"/>
</dbReference>
<dbReference type="InterPro" id="IPR001841">
    <property type="entry name" value="Znf_RING"/>
</dbReference>
<keyword evidence="4" id="KW-0833">Ubl conjugation pathway</keyword>
<gene>
    <name evidence="8" type="ORF">CLAFUR5_05310</name>
</gene>
<dbReference type="OMA" id="CHWFDSA"/>
<sequence>MAYIPETLLRIMQHGPVSAKDFLDQHTRLHLGRPVDGTSEEKQCTICLEPLLSSAPTSFSQRNITPTQPLRDRPIYNDRCKHIFHTHCLLSFVRHGNTCPVCRCHWFDSAAEEEKAWEISLALQALDLFDYTTATKAQKRIKVTIHAVAFDEMPSIVAYWLSRMPRVTEPEKRHVLGRVARSAEGPGLLEAIVAAFREMDEKKMRLGKLVKKLTATAVKVAGEGESKGVMREDHAAFLGAVVETVVGYYAYSQGLANVSQSRSRRLLRWLHLA</sequence>
<dbReference type="Gene3D" id="3.30.40.10">
    <property type="entry name" value="Zinc/RING finger domain, C3HC4 (zinc finger)"/>
    <property type="match status" value="1"/>
</dbReference>
<dbReference type="GO" id="GO:0051603">
    <property type="term" value="P:proteolysis involved in protein catabolic process"/>
    <property type="evidence" value="ECO:0007669"/>
    <property type="project" value="UniProtKB-ARBA"/>
</dbReference>
<evidence type="ECO:0000313" key="9">
    <source>
        <dbReference type="Proteomes" id="UP000756132"/>
    </source>
</evidence>
<organism evidence="8 9">
    <name type="scientific">Passalora fulva</name>
    <name type="common">Tomato leaf mold</name>
    <name type="synonym">Cladosporium fulvum</name>
    <dbReference type="NCBI Taxonomy" id="5499"/>
    <lineage>
        <taxon>Eukaryota</taxon>
        <taxon>Fungi</taxon>
        <taxon>Dikarya</taxon>
        <taxon>Ascomycota</taxon>
        <taxon>Pezizomycotina</taxon>
        <taxon>Dothideomycetes</taxon>
        <taxon>Dothideomycetidae</taxon>
        <taxon>Mycosphaerellales</taxon>
        <taxon>Mycosphaerellaceae</taxon>
        <taxon>Fulvia</taxon>
    </lineage>
</organism>
<dbReference type="Proteomes" id="UP000756132">
    <property type="component" value="Chromosome 4"/>
</dbReference>